<comment type="caution">
    <text evidence="1">The sequence shown here is derived from an EMBL/GenBank/DDBJ whole genome shotgun (WGS) entry which is preliminary data.</text>
</comment>
<reference evidence="1 2" key="1">
    <citation type="submission" date="2013-11" db="EMBL/GenBank/DDBJ databases">
        <title>The Genome Sequence of Phytophthora parasitica P10297.</title>
        <authorList>
            <consortium name="The Broad Institute Genomics Platform"/>
            <person name="Russ C."/>
            <person name="Tyler B."/>
            <person name="Panabieres F."/>
            <person name="Shan W."/>
            <person name="Tripathy S."/>
            <person name="Grunwald N."/>
            <person name="Machado M."/>
            <person name="Johnson C.S."/>
            <person name="Walker B."/>
            <person name="Young S.K."/>
            <person name="Zeng Q."/>
            <person name="Gargeya S."/>
            <person name="Fitzgerald M."/>
            <person name="Haas B."/>
            <person name="Abouelleil A."/>
            <person name="Allen A.W."/>
            <person name="Alvarado L."/>
            <person name="Arachchi H.M."/>
            <person name="Berlin A.M."/>
            <person name="Chapman S.B."/>
            <person name="Gainer-Dewar J."/>
            <person name="Goldberg J."/>
            <person name="Griggs A."/>
            <person name="Gujja S."/>
            <person name="Hansen M."/>
            <person name="Howarth C."/>
            <person name="Imamovic A."/>
            <person name="Ireland A."/>
            <person name="Larimer J."/>
            <person name="McCowan C."/>
            <person name="Murphy C."/>
            <person name="Pearson M."/>
            <person name="Poon T.W."/>
            <person name="Priest M."/>
            <person name="Roberts A."/>
            <person name="Saif S."/>
            <person name="Shea T."/>
            <person name="Sisk P."/>
            <person name="Sykes S."/>
            <person name="Wortman J."/>
            <person name="Nusbaum C."/>
            <person name="Birren B."/>
        </authorList>
    </citation>
    <scope>NUCLEOTIDE SEQUENCE [LARGE SCALE GENOMIC DNA]</scope>
    <source>
        <strain evidence="1 2">P10297</strain>
    </source>
</reference>
<dbReference type="AlphaFoldDB" id="W2ZYR4"/>
<dbReference type="EMBL" id="ANIY01000644">
    <property type="protein sequence ID" value="ETP52086.1"/>
    <property type="molecule type" value="Genomic_DNA"/>
</dbReference>
<dbReference type="Proteomes" id="UP000018948">
    <property type="component" value="Unassembled WGS sequence"/>
</dbReference>
<accession>W2ZYR4</accession>
<organism evidence="1 2">
    <name type="scientific">Phytophthora nicotianae P10297</name>
    <dbReference type="NCBI Taxonomy" id="1317064"/>
    <lineage>
        <taxon>Eukaryota</taxon>
        <taxon>Sar</taxon>
        <taxon>Stramenopiles</taxon>
        <taxon>Oomycota</taxon>
        <taxon>Peronosporomycetes</taxon>
        <taxon>Peronosporales</taxon>
        <taxon>Peronosporaceae</taxon>
        <taxon>Phytophthora</taxon>
    </lineage>
</organism>
<proteinExistence type="predicted"/>
<gene>
    <name evidence="1" type="ORF">F442_02854</name>
</gene>
<evidence type="ECO:0000313" key="1">
    <source>
        <dbReference type="EMBL" id="ETP52086.1"/>
    </source>
</evidence>
<name>W2ZYR4_PHYNI</name>
<protein>
    <submittedName>
        <fullName evidence="1">Uncharacterized protein</fullName>
    </submittedName>
</protein>
<sequence>MNQPPVLLIETRYLDLQFLNTVLEGNRVDTALLGIGLDISSTLSKKQEASIVVSICTVMVVIFGSSGSSSYYPHHCHDSFGGVDRLLVVEPRSGQSANSKVLFITITLIFQTSKT</sequence>
<evidence type="ECO:0000313" key="2">
    <source>
        <dbReference type="Proteomes" id="UP000018948"/>
    </source>
</evidence>